<reference evidence="10" key="1">
    <citation type="submission" date="2016-10" db="EMBL/GenBank/DDBJ databases">
        <authorList>
            <person name="Varghese N."/>
            <person name="Submissions S."/>
        </authorList>
    </citation>
    <scope>NUCLEOTIDE SEQUENCE [LARGE SCALE GENOMIC DNA]</scope>
    <source>
        <strain evidence="10">DSM 17875</strain>
    </source>
</reference>
<evidence type="ECO:0000313" key="9">
    <source>
        <dbReference type="EMBL" id="SDU37198.1"/>
    </source>
</evidence>
<gene>
    <name evidence="9" type="ORF">SAMN05216296_3378</name>
</gene>
<evidence type="ECO:0000259" key="8">
    <source>
        <dbReference type="Pfam" id="PF02470"/>
    </source>
</evidence>
<feature type="domain" description="Mce/MlaD" evidence="8">
    <location>
        <begin position="45"/>
        <end position="135"/>
    </location>
</feature>
<keyword evidence="5 7" id="KW-1133">Transmembrane helix</keyword>
<organism evidence="9 10">
    <name type="scientific">Pseudomonas pohangensis</name>
    <dbReference type="NCBI Taxonomy" id="364197"/>
    <lineage>
        <taxon>Bacteria</taxon>
        <taxon>Pseudomonadati</taxon>
        <taxon>Pseudomonadota</taxon>
        <taxon>Gammaproteobacteria</taxon>
        <taxon>Pseudomonadales</taxon>
        <taxon>Pseudomonadaceae</taxon>
        <taxon>Pseudomonas</taxon>
    </lineage>
</organism>
<dbReference type="AlphaFoldDB" id="A0A1H2I093"/>
<evidence type="ECO:0000256" key="2">
    <source>
        <dbReference type="ARBA" id="ARBA00022475"/>
    </source>
</evidence>
<keyword evidence="2" id="KW-1003">Cell membrane</keyword>
<dbReference type="GO" id="GO:0005886">
    <property type="term" value="C:plasma membrane"/>
    <property type="evidence" value="ECO:0007669"/>
    <property type="project" value="UniProtKB-SubCell"/>
</dbReference>
<evidence type="ECO:0000256" key="1">
    <source>
        <dbReference type="ARBA" id="ARBA00004533"/>
    </source>
</evidence>
<feature type="domain" description="Mce/MlaD" evidence="8">
    <location>
        <begin position="408"/>
        <end position="469"/>
    </location>
</feature>
<proteinExistence type="predicted"/>
<evidence type="ECO:0000256" key="3">
    <source>
        <dbReference type="ARBA" id="ARBA00022519"/>
    </source>
</evidence>
<keyword evidence="3" id="KW-0997">Cell inner membrane</keyword>
<keyword evidence="10" id="KW-1185">Reference proteome</keyword>
<dbReference type="PANTHER" id="PTHR30462:SF0">
    <property type="entry name" value="INTERMEMBRANE TRANSPORT PROTEIN YEBT"/>
    <property type="match status" value="1"/>
</dbReference>
<dbReference type="STRING" id="364197.SAMN05216296_3378"/>
<feature type="domain" description="Mce/MlaD" evidence="8">
    <location>
        <begin position="646"/>
        <end position="706"/>
    </location>
</feature>
<sequence>MTDNSTLSKPRVKPASNWSAIWILPIIALLIGGWLGWKAYSEAGVMIEIVFPNGDGLQAGKTELLYKGIQLGKVQTVTLDQKTQKVHVAIEVDRHAEDFLREKTLFWLVKPDISLAGVTGLETLVSGNYIAMSPGDGKPSFVFNALEDAPPLADALPGLHLKLRAKNLGSISEGSPVYFRQIQVGAVTGYALNHEDQSVMIKVHIKPEFSQLVNSETRFWNASGFSVSAGLSGVQVDVESLLSVAIGGIAFDTNPSNIAGFGESKDAPSAMPLDYASQVFTLYDDFKAAQVGVLIEVVMPNFSGMDPGKTQVRWNGYPVGVAKGGRVSEDLKQMMVELDIDPRAKPWLTEGAEFWMVEPEISLSGISGLDALVRGNYIEFKPGPRDKPQRRKFTALESPPEVNYDTPGLHLELSTQQAASLKTGSPVLFRQLEVGSVTNVALTANNQEVRVSVLINPKYTSLVNSSSRFWNASGVTLSGGLSGFQVRSESLSSLINGGIAFETPQAKAAAVHNGSKFILHADQTSAVRVAEQLSLEVEQADGLHAGTEIRYKGFQVGEVSGVELGQDLKSLNLQILISEGAERIARAGTTFSVIRPQVTLTKAANLDTLITGPYIEVQPSSNPLAAKQTRFKSLGLTKLDSEQKSGLHLTLTTPQRKSLKAGLPIAYRGIAVGQVTALELSPDAASVLVHILIEPRYARLVYSGSKFWNDSGVNVDFSLFDGAKVRTDSVESLLEGSISFATPADASKGSPAHAGQIFDLQPEVQDEWLHWRPRIAIGK</sequence>
<evidence type="ECO:0000256" key="5">
    <source>
        <dbReference type="ARBA" id="ARBA00022989"/>
    </source>
</evidence>
<dbReference type="OrthoDB" id="9806984at2"/>
<feature type="domain" description="Mce/MlaD" evidence="8">
    <location>
        <begin position="158"/>
        <end position="218"/>
    </location>
</feature>
<dbReference type="PANTHER" id="PTHR30462">
    <property type="entry name" value="INTERMEMBRANE TRANSPORT PROTEIN PQIB-RELATED"/>
    <property type="match status" value="1"/>
</dbReference>
<keyword evidence="4 7" id="KW-0812">Transmembrane</keyword>
<dbReference type="Proteomes" id="UP000243232">
    <property type="component" value="Chromosome I"/>
</dbReference>
<dbReference type="Pfam" id="PF02470">
    <property type="entry name" value="MlaD"/>
    <property type="match status" value="6"/>
</dbReference>
<dbReference type="RefSeq" id="WP_090198062.1">
    <property type="nucleotide sequence ID" value="NZ_LT629785.1"/>
</dbReference>
<evidence type="ECO:0000256" key="6">
    <source>
        <dbReference type="ARBA" id="ARBA00023136"/>
    </source>
</evidence>
<evidence type="ECO:0000313" key="10">
    <source>
        <dbReference type="Proteomes" id="UP000243232"/>
    </source>
</evidence>
<dbReference type="InterPro" id="IPR003399">
    <property type="entry name" value="Mce/MlaD"/>
</dbReference>
<dbReference type="EMBL" id="LT629785">
    <property type="protein sequence ID" value="SDU37198.1"/>
    <property type="molecule type" value="Genomic_DNA"/>
</dbReference>
<dbReference type="InterPro" id="IPR051800">
    <property type="entry name" value="PqiA-PqiB_transport"/>
</dbReference>
<accession>A0A1H2I093</accession>
<name>A0A1H2I093_9PSED</name>
<feature type="domain" description="Mce/MlaD" evidence="8">
    <location>
        <begin position="533"/>
        <end position="619"/>
    </location>
</feature>
<keyword evidence="6 7" id="KW-0472">Membrane</keyword>
<comment type="subcellular location">
    <subcellularLocation>
        <location evidence="1">Cell inner membrane</location>
    </subcellularLocation>
</comment>
<feature type="transmembrane region" description="Helical" evidence="7">
    <location>
        <begin position="20"/>
        <end position="37"/>
    </location>
</feature>
<protein>
    <submittedName>
        <fullName evidence="9">Paraquat-inducible protein B</fullName>
    </submittedName>
</protein>
<evidence type="ECO:0000256" key="7">
    <source>
        <dbReference type="SAM" id="Phobius"/>
    </source>
</evidence>
<feature type="domain" description="Mce/MlaD" evidence="8">
    <location>
        <begin position="293"/>
        <end position="383"/>
    </location>
</feature>
<evidence type="ECO:0000256" key="4">
    <source>
        <dbReference type="ARBA" id="ARBA00022692"/>
    </source>
</evidence>